<dbReference type="EMBL" id="JACHNB010000001">
    <property type="protein sequence ID" value="MBB4742506.1"/>
    <property type="molecule type" value="Genomic_DNA"/>
</dbReference>
<protein>
    <submittedName>
        <fullName evidence="2">dTDP-4-dehydrorhamnose reductase</fullName>
        <ecNumber evidence="2">1.1.1.133</ecNumber>
    </submittedName>
</protein>
<dbReference type="EC" id="1.1.1.133" evidence="2"/>
<dbReference type="Gene3D" id="3.40.50.720">
    <property type="entry name" value="NAD(P)-binding Rossmann-like Domain"/>
    <property type="match status" value="1"/>
</dbReference>
<evidence type="ECO:0000313" key="3">
    <source>
        <dbReference type="Proteomes" id="UP000546162"/>
    </source>
</evidence>
<sequence length="275" mass="28204">MRMLVVGGSGLLGREVVRQARIAGHEITATFRSQPIGSGGRRLDIRDRAAVRALVAAVRPEVIVNAAYQQADWAATADGGMHVAAAAAATGARLVHVSSDAIFSGRAESYDEAATPDPVTPYGAAKAAAELAVRGLVPDAAVVRTSLIIGGGRSVIERFVRELASGERTGALFSDDIRCPVHVTDLAAAVLELAAAARPGVHNVAGPEAISRHRLGVLIARRDGLDESALPVALRAGSGLPGALAVRLDCAATQARLVTRLRGAGEFLAPAVTAA</sequence>
<proteinExistence type="predicted"/>
<dbReference type="SUPFAM" id="SSF51735">
    <property type="entry name" value="NAD(P)-binding Rossmann-fold domains"/>
    <property type="match status" value="1"/>
</dbReference>
<evidence type="ECO:0000259" key="1">
    <source>
        <dbReference type="Pfam" id="PF04321"/>
    </source>
</evidence>
<gene>
    <name evidence="2" type="ORF">BJY16_005965</name>
</gene>
<dbReference type="Proteomes" id="UP000546162">
    <property type="component" value="Unassembled WGS sequence"/>
</dbReference>
<keyword evidence="3" id="KW-1185">Reference proteome</keyword>
<dbReference type="AlphaFoldDB" id="A0A7W7H1Y2"/>
<dbReference type="InterPro" id="IPR036291">
    <property type="entry name" value="NAD(P)-bd_dom_sf"/>
</dbReference>
<evidence type="ECO:0000313" key="2">
    <source>
        <dbReference type="EMBL" id="MBB4742506.1"/>
    </source>
</evidence>
<keyword evidence="2" id="KW-0560">Oxidoreductase</keyword>
<organism evidence="2 3">
    <name type="scientific">Actinoplanes octamycinicus</name>
    <dbReference type="NCBI Taxonomy" id="135948"/>
    <lineage>
        <taxon>Bacteria</taxon>
        <taxon>Bacillati</taxon>
        <taxon>Actinomycetota</taxon>
        <taxon>Actinomycetes</taxon>
        <taxon>Micromonosporales</taxon>
        <taxon>Micromonosporaceae</taxon>
        <taxon>Actinoplanes</taxon>
    </lineage>
</organism>
<name>A0A7W7H1Y2_9ACTN</name>
<feature type="domain" description="RmlD-like substrate binding" evidence="1">
    <location>
        <begin position="1"/>
        <end position="228"/>
    </location>
</feature>
<comment type="caution">
    <text evidence="2">The sequence shown here is derived from an EMBL/GenBank/DDBJ whole genome shotgun (WGS) entry which is preliminary data.</text>
</comment>
<dbReference type="GO" id="GO:0008831">
    <property type="term" value="F:dTDP-4-dehydrorhamnose reductase activity"/>
    <property type="evidence" value="ECO:0007669"/>
    <property type="project" value="UniProtKB-EC"/>
</dbReference>
<dbReference type="InterPro" id="IPR029903">
    <property type="entry name" value="RmlD-like-bd"/>
</dbReference>
<dbReference type="RefSeq" id="WP_185042861.1">
    <property type="nucleotide sequence ID" value="NZ_BAABFG010000005.1"/>
</dbReference>
<dbReference type="Pfam" id="PF04321">
    <property type="entry name" value="RmlD_sub_bind"/>
    <property type="match status" value="1"/>
</dbReference>
<accession>A0A7W7H1Y2</accession>
<dbReference type="PANTHER" id="PTHR43242">
    <property type="entry name" value="NAD(P)-BINDING ROSSMANN-FOLD SUPERFAMILY PROTEIN"/>
    <property type="match status" value="1"/>
</dbReference>
<dbReference type="PANTHER" id="PTHR43242:SF1">
    <property type="entry name" value="NAD(P)-BINDING ROSSMANN-FOLD SUPERFAMILY PROTEIN"/>
    <property type="match status" value="1"/>
</dbReference>
<reference evidence="2 3" key="1">
    <citation type="submission" date="2020-08" db="EMBL/GenBank/DDBJ databases">
        <title>Sequencing the genomes of 1000 actinobacteria strains.</title>
        <authorList>
            <person name="Klenk H.-P."/>
        </authorList>
    </citation>
    <scope>NUCLEOTIDE SEQUENCE [LARGE SCALE GENOMIC DNA]</scope>
    <source>
        <strain evidence="2 3">DSM 45809</strain>
    </source>
</reference>